<sequence length="337" mass="37802">MANLVEETVLRPPHIQTRQASDEPLTALFSLLSRADSTRLGDRRLGSGFTLDTSGRPSADPAAEAKNLAFESDANVNFEHWSEYWRKVHGVRFTHVEEDSDKSLERLLRYSQLHRFAAGPTNTDQPPYRVPVDSHGALWPTIIGHVAPYKRPSWDGVAFLNFATPDDIPLVLANERIRTKIIPEDRAMFRDLAPVLARQHVIIPSPNGAEAVILVKLHRRRTNASRAEFQRWWREEHAALVSEQARFDGSVKRYVQLHNVGPTEADAPFYHPDAVKIDGIGLYGFDNVAAAEDFLRSDAGRAVASHESTLIDPAASEFWTTIVIPVVERLHGEISTR</sequence>
<dbReference type="SUPFAM" id="SSF54909">
    <property type="entry name" value="Dimeric alpha+beta barrel"/>
    <property type="match status" value="1"/>
</dbReference>
<gene>
    <name evidence="2" type="ORF">G5S42_03655</name>
</gene>
<proteinExistence type="predicted"/>
<dbReference type="GeneID" id="301099438"/>
<evidence type="ECO:0000313" key="2">
    <source>
        <dbReference type="EMBL" id="NUX98850.1"/>
    </source>
</evidence>
<dbReference type="GO" id="GO:0016491">
    <property type="term" value="F:oxidoreductase activity"/>
    <property type="evidence" value="ECO:0007669"/>
    <property type="project" value="InterPro"/>
</dbReference>
<dbReference type="InterPro" id="IPR009799">
    <property type="entry name" value="EthD_dom"/>
</dbReference>
<dbReference type="Pfam" id="PF07110">
    <property type="entry name" value="EthD"/>
    <property type="match status" value="1"/>
</dbReference>
<dbReference type="AlphaFoldDB" id="A0A7Y6JVG0"/>
<accession>A0A7Y6JVG0</accession>
<comment type="caution">
    <text evidence="2">The sequence shown here is derived from an EMBL/GenBank/DDBJ whole genome shotgun (WGS) entry which is preliminary data.</text>
</comment>
<dbReference type="Proteomes" id="UP000594380">
    <property type="component" value="Unassembled WGS sequence"/>
</dbReference>
<feature type="domain" description="EthD" evidence="1">
    <location>
        <begin position="223"/>
        <end position="313"/>
    </location>
</feature>
<evidence type="ECO:0000313" key="3">
    <source>
        <dbReference type="Proteomes" id="UP000594380"/>
    </source>
</evidence>
<protein>
    <recommendedName>
        <fullName evidence="1">EthD domain-containing protein</fullName>
    </recommendedName>
</protein>
<name>A0A7Y6JVG0_9BURK</name>
<dbReference type="InterPro" id="IPR011008">
    <property type="entry name" value="Dimeric_a/b-barrel"/>
</dbReference>
<dbReference type="Gene3D" id="3.30.70.100">
    <property type="match status" value="1"/>
</dbReference>
<dbReference type="RefSeq" id="WP_176105571.1">
    <property type="nucleotide sequence ID" value="NZ_JAALDK010000001.1"/>
</dbReference>
<organism evidence="2 3">
    <name type="scientific">Paraburkholderia youngii</name>
    <dbReference type="NCBI Taxonomy" id="2782701"/>
    <lineage>
        <taxon>Bacteria</taxon>
        <taxon>Pseudomonadati</taxon>
        <taxon>Pseudomonadota</taxon>
        <taxon>Betaproteobacteria</taxon>
        <taxon>Burkholderiales</taxon>
        <taxon>Burkholderiaceae</taxon>
        <taxon>Paraburkholderia</taxon>
    </lineage>
</organism>
<reference evidence="2 3" key="1">
    <citation type="submission" date="2020-02" db="EMBL/GenBank/DDBJ databases">
        <title>Paraburkholderia simonii sp. nov. and Paraburkholderia youngii sp. nov. Brazilian and Mexican Mimosa-associated rhizobia.</title>
        <authorList>
            <person name="Mavima L."/>
            <person name="Beukes C.W."/>
            <person name="Chan W.Y."/>
            <person name="Palmer M."/>
            <person name="De Meyer S.E."/>
            <person name="James E.K."/>
            <person name="Venter S.N."/>
            <person name="Steenkamp E.T."/>
        </authorList>
    </citation>
    <scope>NUCLEOTIDE SEQUENCE [LARGE SCALE GENOMIC DNA]</scope>
    <source>
        <strain evidence="2 3">JPY169</strain>
    </source>
</reference>
<dbReference type="EMBL" id="JAALDK010000001">
    <property type="protein sequence ID" value="NUX98850.1"/>
    <property type="molecule type" value="Genomic_DNA"/>
</dbReference>
<evidence type="ECO:0000259" key="1">
    <source>
        <dbReference type="Pfam" id="PF07110"/>
    </source>
</evidence>